<accession>A0A0F8YEE1</accession>
<reference evidence="1" key="1">
    <citation type="journal article" date="2015" name="Nature">
        <title>Complex archaea that bridge the gap between prokaryotes and eukaryotes.</title>
        <authorList>
            <person name="Spang A."/>
            <person name="Saw J.H."/>
            <person name="Jorgensen S.L."/>
            <person name="Zaremba-Niedzwiedzka K."/>
            <person name="Martijn J."/>
            <person name="Lind A.E."/>
            <person name="van Eijk R."/>
            <person name="Schleper C."/>
            <person name="Guy L."/>
            <person name="Ettema T.J."/>
        </authorList>
    </citation>
    <scope>NUCLEOTIDE SEQUENCE</scope>
</reference>
<comment type="caution">
    <text evidence="1">The sequence shown here is derived from an EMBL/GenBank/DDBJ whole genome shotgun (WGS) entry which is preliminary data.</text>
</comment>
<proteinExistence type="predicted"/>
<evidence type="ECO:0000313" key="1">
    <source>
        <dbReference type="EMBL" id="KKK52509.1"/>
    </source>
</evidence>
<name>A0A0F8YEE1_9ZZZZ</name>
<protein>
    <submittedName>
        <fullName evidence="1">Uncharacterized protein</fullName>
    </submittedName>
</protein>
<dbReference type="AlphaFoldDB" id="A0A0F8YEE1"/>
<gene>
    <name evidence="1" type="ORF">LCGC14_3104220</name>
</gene>
<sequence>MNDLARVTWQLWHRFFGGHRVKNTEECLDLVKEMYVQRQGCRCGRLLATVRIPQSKLIAVSDAPAFVRATGWVLS</sequence>
<dbReference type="EMBL" id="LAZR01066984">
    <property type="protein sequence ID" value="KKK52509.1"/>
    <property type="molecule type" value="Genomic_DNA"/>
</dbReference>
<organism evidence="1">
    <name type="scientific">marine sediment metagenome</name>
    <dbReference type="NCBI Taxonomy" id="412755"/>
    <lineage>
        <taxon>unclassified sequences</taxon>
        <taxon>metagenomes</taxon>
        <taxon>ecological metagenomes</taxon>
    </lineage>
</organism>